<dbReference type="KEGG" id="stsi:A4E84_32980"/>
<feature type="domain" description="Major facilitator superfamily (MFS) profile" evidence="6">
    <location>
        <begin position="13"/>
        <end position="408"/>
    </location>
</feature>
<feature type="transmembrane region" description="Helical" evidence="5">
    <location>
        <begin position="83"/>
        <end position="101"/>
    </location>
</feature>
<dbReference type="STRING" id="1783515.A4E84_32980"/>
<dbReference type="PROSITE" id="PS00872">
    <property type="entry name" value="NA_GALACTOSIDE_SYMP"/>
    <property type="match status" value="1"/>
</dbReference>
<dbReference type="InterPro" id="IPR011701">
    <property type="entry name" value="MFS"/>
</dbReference>
<dbReference type="GO" id="GO:0006814">
    <property type="term" value="P:sodium ion transport"/>
    <property type="evidence" value="ECO:0007669"/>
    <property type="project" value="InterPro"/>
</dbReference>
<feature type="transmembrane region" description="Helical" evidence="5">
    <location>
        <begin position="107"/>
        <end position="130"/>
    </location>
</feature>
<sequence>MPTVKLRKGYLSVLILSYCALYVAWIAPTAFSLAIRIEQIAPDIKDTAIAIAVGVPSLIVLVTGPLVGVLSDKTRLRFGRRRTWMLAGMLMGLLGSVLVGLSENIGLLIAAWTLAFIGYTAAGGMFVTHLGDKLPEQQRGKVAGFTGAVTQIAPVVGVAIAGAFSAMPLAMFAAPSAIAFILGLAFIVVMKDDPAPADSSKINFRQLAQGFYFNPRRHPDFAWVWISRFFIFLALSIMSLYTVYLLGDRLALEPGALAGLVATGGLLGIGVAITGSILSGAISDRIRRRKPFIVIAGLLLAGGLVVTATLTSITQFYIGSLVAVFGVGIFGAIDQAIGLDTLPSDQGQNGRFLGIFNLANQLAQGVGPFLAAAILSLLGGDYTGVYIVAAAFAVVGGLLILGVRPGRPTTVGIPVPKI</sequence>
<dbReference type="Pfam" id="PF07690">
    <property type="entry name" value="MFS_1"/>
    <property type="match status" value="1"/>
</dbReference>
<feature type="transmembrane region" description="Helical" evidence="5">
    <location>
        <begin position="256"/>
        <end position="280"/>
    </location>
</feature>
<feature type="transmembrane region" description="Helical" evidence="5">
    <location>
        <begin position="142"/>
        <end position="164"/>
    </location>
</feature>
<proteinExistence type="predicted"/>
<keyword evidence="2 5" id="KW-0812">Transmembrane</keyword>
<dbReference type="AlphaFoldDB" id="A0A143C8Z5"/>
<reference evidence="8" key="1">
    <citation type="submission" date="2016-04" db="EMBL/GenBank/DDBJ databases">
        <authorList>
            <person name="Zhang B."/>
        </authorList>
    </citation>
    <scope>NUCLEOTIDE SEQUENCE [LARGE SCALE GENOMIC DNA]</scope>
    <source>
        <strain evidence="8">S10</strain>
    </source>
</reference>
<comment type="subcellular location">
    <subcellularLocation>
        <location evidence="1">Cell membrane</location>
        <topology evidence="1">Multi-pass membrane protein</topology>
    </subcellularLocation>
</comment>
<evidence type="ECO:0000313" key="8">
    <source>
        <dbReference type="Proteomes" id="UP000076096"/>
    </source>
</evidence>
<keyword evidence="8" id="KW-1185">Reference proteome</keyword>
<evidence type="ECO:0000256" key="1">
    <source>
        <dbReference type="ARBA" id="ARBA00004651"/>
    </source>
</evidence>
<dbReference type="PROSITE" id="PS50850">
    <property type="entry name" value="MFS"/>
    <property type="match status" value="1"/>
</dbReference>
<dbReference type="InterPro" id="IPR020846">
    <property type="entry name" value="MFS_dom"/>
</dbReference>
<dbReference type="EMBL" id="CP015098">
    <property type="protein sequence ID" value="AMW13892.1"/>
    <property type="molecule type" value="Genomic_DNA"/>
</dbReference>
<feature type="transmembrane region" description="Helical" evidence="5">
    <location>
        <begin position="47"/>
        <end position="71"/>
    </location>
</feature>
<dbReference type="PANTHER" id="PTHR23528">
    <property type="match status" value="1"/>
</dbReference>
<dbReference type="GO" id="GO:0022857">
    <property type="term" value="F:transmembrane transporter activity"/>
    <property type="evidence" value="ECO:0007669"/>
    <property type="project" value="InterPro"/>
</dbReference>
<evidence type="ECO:0000256" key="4">
    <source>
        <dbReference type="ARBA" id="ARBA00023136"/>
    </source>
</evidence>
<protein>
    <recommendedName>
        <fullName evidence="6">Major facilitator superfamily (MFS) profile domain-containing protein</fullName>
    </recommendedName>
</protein>
<dbReference type="GO" id="GO:0005886">
    <property type="term" value="C:plasma membrane"/>
    <property type="evidence" value="ECO:0007669"/>
    <property type="project" value="UniProtKB-SubCell"/>
</dbReference>
<gene>
    <name evidence="7" type="ORF">A4E84_32980</name>
</gene>
<feature type="transmembrane region" description="Helical" evidence="5">
    <location>
        <begin position="384"/>
        <end position="403"/>
    </location>
</feature>
<feature type="transmembrane region" description="Helical" evidence="5">
    <location>
        <begin position="221"/>
        <end position="244"/>
    </location>
</feature>
<dbReference type="InterPro" id="IPR018043">
    <property type="entry name" value="Na/Gal_symport_CS"/>
</dbReference>
<feature type="transmembrane region" description="Helical" evidence="5">
    <location>
        <begin position="12"/>
        <end position="35"/>
    </location>
</feature>
<feature type="transmembrane region" description="Helical" evidence="5">
    <location>
        <begin position="170"/>
        <end position="190"/>
    </location>
</feature>
<evidence type="ECO:0000256" key="2">
    <source>
        <dbReference type="ARBA" id="ARBA00022692"/>
    </source>
</evidence>
<name>A0A143C8Z5_9ACTN</name>
<evidence type="ECO:0000259" key="6">
    <source>
        <dbReference type="PROSITE" id="PS50850"/>
    </source>
</evidence>
<keyword evidence="3 5" id="KW-1133">Transmembrane helix</keyword>
<keyword evidence="4 5" id="KW-0472">Membrane</keyword>
<feature type="transmembrane region" description="Helical" evidence="5">
    <location>
        <begin position="358"/>
        <end position="378"/>
    </location>
</feature>
<accession>A0A143C8Z5</accession>
<dbReference type="PANTHER" id="PTHR23528:SF1">
    <property type="entry name" value="MAJOR FACILITATOR SUPERFAMILY (MFS) PROFILE DOMAIN-CONTAINING PROTEIN"/>
    <property type="match status" value="1"/>
</dbReference>
<dbReference type="InterPro" id="IPR036259">
    <property type="entry name" value="MFS_trans_sf"/>
</dbReference>
<organism evidence="7 8">
    <name type="scientific">Streptomyces qaidamensis</name>
    <dbReference type="NCBI Taxonomy" id="1783515"/>
    <lineage>
        <taxon>Bacteria</taxon>
        <taxon>Bacillati</taxon>
        <taxon>Actinomycetota</taxon>
        <taxon>Actinomycetes</taxon>
        <taxon>Kitasatosporales</taxon>
        <taxon>Streptomycetaceae</taxon>
        <taxon>Streptomyces</taxon>
        <taxon>Streptomyces aurantiacus group</taxon>
    </lineage>
</organism>
<evidence type="ECO:0000256" key="3">
    <source>
        <dbReference type="ARBA" id="ARBA00022989"/>
    </source>
</evidence>
<evidence type="ECO:0000313" key="7">
    <source>
        <dbReference type="EMBL" id="AMW13892.1"/>
    </source>
</evidence>
<dbReference type="SUPFAM" id="SSF103473">
    <property type="entry name" value="MFS general substrate transporter"/>
    <property type="match status" value="1"/>
</dbReference>
<evidence type="ECO:0000256" key="5">
    <source>
        <dbReference type="SAM" id="Phobius"/>
    </source>
</evidence>
<dbReference type="Proteomes" id="UP000076096">
    <property type="component" value="Chromosome"/>
</dbReference>
<dbReference type="Gene3D" id="1.20.1250.20">
    <property type="entry name" value="MFS general substrate transporter like domains"/>
    <property type="match status" value="2"/>
</dbReference>
<feature type="transmembrane region" description="Helical" evidence="5">
    <location>
        <begin position="292"/>
        <end position="310"/>
    </location>
</feature>
<feature type="transmembrane region" description="Helical" evidence="5">
    <location>
        <begin position="316"/>
        <end position="337"/>
    </location>
</feature>